<evidence type="ECO:0000313" key="3">
    <source>
        <dbReference type="Proteomes" id="UP000216852"/>
    </source>
</evidence>
<dbReference type="RefSeq" id="WP_095220835.1">
    <property type="nucleotide sequence ID" value="NZ_NPBJ01000044.1"/>
</dbReference>
<reference evidence="2 3" key="1">
    <citation type="submission" date="2017-07" db="EMBL/GenBank/DDBJ databases">
        <title>Isolation and whole genome analysis of endospore-forming bacteria from heroin.</title>
        <authorList>
            <person name="Kalinowski J."/>
            <person name="Ahrens B."/>
            <person name="Al-Dilaimi A."/>
            <person name="Winkler A."/>
            <person name="Wibberg D."/>
            <person name="Schleenbecker U."/>
            <person name="Ruckert C."/>
            <person name="Wolfel R."/>
            <person name="Grass G."/>
        </authorList>
    </citation>
    <scope>NUCLEOTIDE SEQUENCE [LARGE SCALE GENOMIC DNA]</scope>
    <source>
        <strain evidence="2 3">7517-1</strain>
    </source>
</reference>
<sequence length="118" mass="13434">MAITDPSKMNERISFARPQEKKNSHGVAETTDQVIFSCWAAMPKKFLNEVKASIGTVLEDSVTFVIRQYQKEQVENDMVILHKNVRYAIEKINPDTDDKTYMTIIAKAEKVKAAKNVD</sequence>
<dbReference type="NCBIfam" id="TIGR01563">
    <property type="entry name" value="gp16_SPP1"/>
    <property type="match status" value="1"/>
</dbReference>
<dbReference type="InterPro" id="IPR038666">
    <property type="entry name" value="SSP1_head-tail_sf"/>
</dbReference>
<organism evidence="2 3">
    <name type="scientific">Terribacillus saccharophilus</name>
    <dbReference type="NCBI Taxonomy" id="361277"/>
    <lineage>
        <taxon>Bacteria</taxon>
        <taxon>Bacillati</taxon>
        <taxon>Bacillota</taxon>
        <taxon>Bacilli</taxon>
        <taxon>Bacillales</taxon>
        <taxon>Bacillaceae</taxon>
        <taxon>Terribacillus</taxon>
    </lineage>
</organism>
<dbReference type="EMBL" id="NPBJ01000044">
    <property type="protein sequence ID" value="PAD98113.1"/>
    <property type="molecule type" value="Genomic_DNA"/>
</dbReference>
<comment type="caution">
    <text evidence="2">The sequence shown here is derived from an EMBL/GenBank/DDBJ whole genome shotgun (WGS) entry which is preliminary data.</text>
</comment>
<dbReference type="InterPro" id="IPR008767">
    <property type="entry name" value="Phage_SPP1_head-tail_adaptor"/>
</dbReference>
<keyword evidence="3" id="KW-1185">Reference proteome</keyword>
<dbReference type="Pfam" id="PF05521">
    <property type="entry name" value="Phage_HCP"/>
    <property type="match status" value="1"/>
</dbReference>
<name>A0ABX4GTB2_9BACI</name>
<protein>
    <recommendedName>
        <fullName evidence="4">Phage head-tail adaptor, putative, SPP1 family</fullName>
    </recommendedName>
</protein>
<evidence type="ECO:0000313" key="2">
    <source>
        <dbReference type="EMBL" id="PAD98113.1"/>
    </source>
</evidence>
<gene>
    <name evidence="2" type="ORF">CHH48_18885</name>
</gene>
<dbReference type="Gene3D" id="2.40.10.270">
    <property type="entry name" value="Bacteriophage SPP1 head-tail adaptor protein"/>
    <property type="match status" value="1"/>
</dbReference>
<feature type="region of interest" description="Disordered" evidence="1">
    <location>
        <begin position="1"/>
        <end position="27"/>
    </location>
</feature>
<accession>A0ABX4GTB2</accession>
<proteinExistence type="predicted"/>
<evidence type="ECO:0000256" key="1">
    <source>
        <dbReference type="SAM" id="MobiDB-lite"/>
    </source>
</evidence>
<dbReference type="Proteomes" id="UP000216852">
    <property type="component" value="Unassembled WGS sequence"/>
</dbReference>
<evidence type="ECO:0008006" key="4">
    <source>
        <dbReference type="Google" id="ProtNLM"/>
    </source>
</evidence>